<dbReference type="EMBL" id="JAHRHJ020000001">
    <property type="protein sequence ID" value="KAH9331109.1"/>
    <property type="molecule type" value="Genomic_DNA"/>
</dbReference>
<dbReference type="InterPro" id="IPR000361">
    <property type="entry name" value="ATAP_core_dom"/>
</dbReference>
<evidence type="ECO:0000313" key="2">
    <source>
        <dbReference type="EMBL" id="KAH9331109.1"/>
    </source>
</evidence>
<dbReference type="PANTHER" id="PTHR47265">
    <property type="entry name" value="IRON-SULFUR ASSEMBLY PROTEIN ISCA, CHLOROPLASTIC"/>
    <property type="match status" value="1"/>
</dbReference>
<organism evidence="2 3">
    <name type="scientific">Taxus chinensis</name>
    <name type="common">Chinese yew</name>
    <name type="synonym">Taxus wallichiana var. chinensis</name>
    <dbReference type="NCBI Taxonomy" id="29808"/>
    <lineage>
        <taxon>Eukaryota</taxon>
        <taxon>Viridiplantae</taxon>
        <taxon>Streptophyta</taxon>
        <taxon>Embryophyta</taxon>
        <taxon>Tracheophyta</taxon>
        <taxon>Spermatophyta</taxon>
        <taxon>Pinopsida</taxon>
        <taxon>Pinidae</taxon>
        <taxon>Conifers II</taxon>
        <taxon>Cupressales</taxon>
        <taxon>Taxaceae</taxon>
        <taxon>Taxus</taxon>
    </lineage>
</organism>
<feature type="domain" description="Core" evidence="1">
    <location>
        <begin position="76"/>
        <end position="137"/>
    </location>
</feature>
<dbReference type="Gene3D" id="2.60.300.12">
    <property type="entry name" value="HesB-like domain"/>
    <property type="match status" value="1"/>
</dbReference>
<sequence>MASALITFNSVAPSSRGSFLISNARSSVRTSQRILRITANPARNPLLRVCARQRLTSVRVATDSATITSESIKPAILLSENALKHLNKMRAEKNEDLCLRIGVRQGGCSGMSYVMDFEQRANARPDDSVVNYDGFTI</sequence>
<proteinExistence type="predicted"/>
<name>A0AA38GXY9_TAXCH</name>
<dbReference type="GO" id="GO:0030674">
    <property type="term" value="F:protein-macromolecule adaptor activity"/>
    <property type="evidence" value="ECO:0007669"/>
    <property type="project" value="TreeGrafter"/>
</dbReference>
<dbReference type="GO" id="GO:0051536">
    <property type="term" value="F:iron-sulfur cluster binding"/>
    <property type="evidence" value="ECO:0007669"/>
    <property type="project" value="InterPro"/>
</dbReference>
<dbReference type="GO" id="GO:0016226">
    <property type="term" value="P:iron-sulfur cluster assembly"/>
    <property type="evidence" value="ECO:0007669"/>
    <property type="project" value="InterPro"/>
</dbReference>
<gene>
    <name evidence="2" type="ORF">KI387_003217</name>
</gene>
<comment type="caution">
    <text evidence="2">The sequence shown here is derived from an EMBL/GenBank/DDBJ whole genome shotgun (WGS) entry which is preliminary data.</text>
</comment>
<accession>A0AA38GXY9</accession>
<dbReference type="InterPro" id="IPR031108">
    <property type="entry name" value="IscA_plant_cyanobact"/>
</dbReference>
<dbReference type="InterPro" id="IPR035903">
    <property type="entry name" value="HesB-like_dom_sf"/>
</dbReference>
<dbReference type="SUPFAM" id="SSF89360">
    <property type="entry name" value="HesB-like domain"/>
    <property type="match status" value="1"/>
</dbReference>
<evidence type="ECO:0000313" key="3">
    <source>
        <dbReference type="Proteomes" id="UP000824469"/>
    </source>
</evidence>
<dbReference type="Proteomes" id="UP000824469">
    <property type="component" value="Unassembled WGS sequence"/>
</dbReference>
<dbReference type="Pfam" id="PF01521">
    <property type="entry name" value="Fe-S_biosyn"/>
    <property type="match status" value="1"/>
</dbReference>
<protein>
    <recommendedName>
        <fullName evidence="1">Core domain-containing protein</fullName>
    </recommendedName>
</protein>
<reference evidence="2 3" key="1">
    <citation type="journal article" date="2021" name="Nat. Plants">
        <title>The Taxus genome provides insights into paclitaxel biosynthesis.</title>
        <authorList>
            <person name="Xiong X."/>
            <person name="Gou J."/>
            <person name="Liao Q."/>
            <person name="Li Y."/>
            <person name="Zhou Q."/>
            <person name="Bi G."/>
            <person name="Li C."/>
            <person name="Du R."/>
            <person name="Wang X."/>
            <person name="Sun T."/>
            <person name="Guo L."/>
            <person name="Liang H."/>
            <person name="Lu P."/>
            <person name="Wu Y."/>
            <person name="Zhang Z."/>
            <person name="Ro D.K."/>
            <person name="Shang Y."/>
            <person name="Huang S."/>
            <person name="Yan J."/>
        </authorList>
    </citation>
    <scope>NUCLEOTIDE SEQUENCE [LARGE SCALE GENOMIC DNA]</scope>
    <source>
        <strain evidence="2">Ta-2019</strain>
    </source>
</reference>
<evidence type="ECO:0000259" key="1">
    <source>
        <dbReference type="Pfam" id="PF01521"/>
    </source>
</evidence>
<dbReference type="GO" id="GO:0009570">
    <property type="term" value="C:chloroplast stroma"/>
    <property type="evidence" value="ECO:0007669"/>
    <property type="project" value="TreeGrafter"/>
</dbReference>
<dbReference type="OMA" id="MDSAIFT"/>
<dbReference type="PANTHER" id="PTHR47265:SF1">
    <property type="entry name" value="IRON-SULFUR ASSEMBLY PROTEIN ISCA, CHLOROPLASTIC"/>
    <property type="match status" value="1"/>
</dbReference>
<dbReference type="AlphaFoldDB" id="A0AA38GXY9"/>
<keyword evidence="3" id="KW-1185">Reference proteome</keyword>
<feature type="non-terminal residue" evidence="2">
    <location>
        <position position="137"/>
    </location>
</feature>